<feature type="compositionally biased region" description="Acidic residues" evidence="2">
    <location>
        <begin position="644"/>
        <end position="653"/>
    </location>
</feature>
<proteinExistence type="predicted"/>
<dbReference type="InterPro" id="IPR002999">
    <property type="entry name" value="Tudor"/>
</dbReference>
<dbReference type="SMART" id="SM00333">
    <property type="entry name" value="TUDOR"/>
    <property type="match status" value="1"/>
</dbReference>
<dbReference type="InParanoid" id="A0A024GGI2"/>
<feature type="compositionally biased region" description="Basic residues" evidence="2">
    <location>
        <begin position="405"/>
        <end position="417"/>
    </location>
</feature>
<feature type="domain" description="Tudor" evidence="3">
    <location>
        <begin position="1"/>
        <end position="59"/>
    </location>
</feature>
<evidence type="ECO:0000313" key="5">
    <source>
        <dbReference type="Proteomes" id="UP000053237"/>
    </source>
</evidence>
<keyword evidence="5" id="KW-1185">Reference proteome</keyword>
<dbReference type="Proteomes" id="UP000053237">
    <property type="component" value="Unassembled WGS sequence"/>
</dbReference>
<feature type="compositionally biased region" description="Basic and acidic residues" evidence="2">
    <location>
        <begin position="390"/>
        <end position="404"/>
    </location>
</feature>
<organism evidence="4 5">
    <name type="scientific">Albugo candida</name>
    <dbReference type="NCBI Taxonomy" id="65357"/>
    <lineage>
        <taxon>Eukaryota</taxon>
        <taxon>Sar</taxon>
        <taxon>Stramenopiles</taxon>
        <taxon>Oomycota</taxon>
        <taxon>Peronosporomycetes</taxon>
        <taxon>Albuginales</taxon>
        <taxon>Albuginaceae</taxon>
        <taxon>Albugo</taxon>
    </lineage>
</organism>
<evidence type="ECO:0000256" key="2">
    <source>
        <dbReference type="SAM" id="MobiDB-lite"/>
    </source>
</evidence>
<feature type="region of interest" description="Disordered" evidence="2">
    <location>
        <begin position="591"/>
        <end position="614"/>
    </location>
</feature>
<comment type="caution">
    <text evidence="4">The sequence shown here is derived from an EMBL/GenBank/DDBJ whole genome shotgun (WGS) entry which is preliminary data.</text>
</comment>
<dbReference type="CDD" id="cd20404">
    <property type="entry name" value="Tudor_Agenet_AtEML-like"/>
    <property type="match status" value="1"/>
</dbReference>
<dbReference type="AlphaFoldDB" id="A0A024GGI2"/>
<reference evidence="4 5" key="1">
    <citation type="submission" date="2012-05" db="EMBL/GenBank/DDBJ databases">
        <title>Recombination and specialization in a pathogen metapopulation.</title>
        <authorList>
            <person name="Gardiner A."/>
            <person name="Kemen E."/>
            <person name="Schultz-Larsen T."/>
            <person name="MacLean D."/>
            <person name="Van Oosterhout C."/>
            <person name="Jones J.D.G."/>
        </authorList>
    </citation>
    <scope>NUCLEOTIDE SEQUENCE [LARGE SCALE GENOMIC DNA]</scope>
    <source>
        <strain evidence="4 5">Ac Nc2</strain>
    </source>
</reference>
<feature type="region of interest" description="Disordered" evidence="2">
    <location>
        <begin position="634"/>
        <end position="653"/>
    </location>
</feature>
<feature type="region of interest" description="Disordered" evidence="2">
    <location>
        <begin position="383"/>
        <end position="430"/>
    </location>
</feature>
<keyword evidence="1" id="KW-0175">Coiled coil</keyword>
<evidence type="ECO:0000313" key="4">
    <source>
        <dbReference type="EMBL" id="CCI45425.1"/>
    </source>
</evidence>
<evidence type="ECO:0000259" key="3">
    <source>
        <dbReference type="SMART" id="SM00333"/>
    </source>
</evidence>
<feature type="coiled-coil region" evidence="1">
    <location>
        <begin position="550"/>
        <end position="584"/>
    </location>
</feature>
<feature type="coiled-coil region" evidence="1">
    <location>
        <begin position="472"/>
        <end position="520"/>
    </location>
</feature>
<dbReference type="EMBL" id="CAIX01000098">
    <property type="protein sequence ID" value="CCI45425.1"/>
    <property type="molecule type" value="Genomic_DNA"/>
</dbReference>
<dbReference type="OrthoDB" id="79171at2759"/>
<dbReference type="STRING" id="65357.A0A024GGI2"/>
<sequence>MIAIGSRVRVFWRDENEWFTGNVKDINEEKGLTFVVYDDGDEQWEPSTEVLQQEPSLIEQTDSALIEKSEAPANFDEAFHVVIFENNDEKPLGASHALQPRSNEDELFLHRNSHSEIEELHTDPDIESGFGSKGYDNCNLYSLQLDSPKTNSDHESSLPSVKDLPSYVVYAGTLFGCVVSADRLIYKSAPPNAFVKVSLLEKSVSRKMDHILGAKRALWTTPVIYNTQSPHWYSGVVSEDEVDQTRVYLESELSCFSLLLQAPIELDLPQWTLLPGTLIFTLYHQSEVFISEDSSGLRNEILYQAVVPLSKLVNIDQPLTNEFDQKTGWHLTQIPLESRQHDTPSASLTAAFHFTPTFIGQKKGSEQNRTNLLLQTQIDSKSKALSQKSKSRDFSLSMRKDQRQSKGRLKSAVKRSLKSSAQINRQKQEKKIQIENEKLSQRLALIRFSTQSQKKRTSKREASLRVNNAHYEENISNEVVELQTQLTEWKARVISLQRQSQKLETRNEKKAQMRDSLQRAFDAQTLNKQTITQIASEIGDSPHQVLMDRKEQQAQRYVQLQMQKKSLTDTVKKLEEKLEFVRRHRIFRERMSKKDNERRHRLKRQQLATSAEEDEDFALYTAQKEYQRLRKREEFCSRPSNQDPDSEVEQVLY</sequence>
<name>A0A024GGI2_9STRA</name>
<accession>A0A024GGI2</accession>
<dbReference type="Gene3D" id="2.30.30.140">
    <property type="match status" value="1"/>
</dbReference>
<gene>
    <name evidence="4" type="ORF">BN9_063220</name>
</gene>
<protein>
    <recommendedName>
        <fullName evidence="3">Tudor domain-containing protein</fullName>
    </recommendedName>
</protein>
<evidence type="ECO:0000256" key="1">
    <source>
        <dbReference type="SAM" id="Coils"/>
    </source>
</evidence>